<evidence type="ECO:0000256" key="2">
    <source>
        <dbReference type="SAM" id="MobiDB-lite"/>
    </source>
</evidence>
<keyword evidence="1" id="KW-0479">Metal-binding</keyword>
<dbReference type="PROSITE" id="PS00028">
    <property type="entry name" value="ZINC_FINGER_C2H2_1"/>
    <property type="match status" value="2"/>
</dbReference>
<dbReference type="GO" id="GO:0008270">
    <property type="term" value="F:zinc ion binding"/>
    <property type="evidence" value="ECO:0007669"/>
    <property type="project" value="UniProtKB-KW"/>
</dbReference>
<evidence type="ECO:0000256" key="1">
    <source>
        <dbReference type="PROSITE-ProRule" id="PRU00042"/>
    </source>
</evidence>
<keyword evidence="1" id="KW-0863">Zinc-finger</keyword>
<keyword evidence="1" id="KW-0862">Zinc</keyword>
<dbReference type="EMBL" id="MSFK01000041">
    <property type="protein sequence ID" value="PWY69663.1"/>
    <property type="molecule type" value="Genomic_DNA"/>
</dbReference>
<gene>
    <name evidence="4" type="ORF">BO94DRAFT_539994</name>
</gene>
<feature type="domain" description="C2H2-type" evidence="3">
    <location>
        <begin position="94"/>
        <end position="124"/>
    </location>
</feature>
<accession>A0A317V5U5</accession>
<keyword evidence="5" id="KW-1185">Reference proteome</keyword>
<protein>
    <recommendedName>
        <fullName evidence="3">C2H2-type domain-containing protein</fullName>
    </recommendedName>
</protein>
<dbReference type="Pfam" id="PF00096">
    <property type="entry name" value="zf-C2H2"/>
    <property type="match status" value="1"/>
</dbReference>
<evidence type="ECO:0000259" key="3">
    <source>
        <dbReference type="PROSITE" id="PS50157"/>
    </source>
</evidence>
<organism evidence="4 5">
    <name type="scientific">Aspergillus sclerotioniger CBS 115572</name>
    <dbReference type="NCBI Taxonomy" id="1450535"/>
    <lineage>
        <taxon>Eukaryota</taxon>
        <taxon>Fungi</taxon>
        <taxon>Dikarya</taxon>
        <taxon>Ascomycota</taxon>
        <taxon>Pezizomycotina</taxon>
        <taxon>Eurotiomycetes</taxon>
        <taxon>Eurotiomycetidae</taxon>
        <taxon>Eurotiales</taxon>
        <taxon>Aspergillaceae</taxon>
        <taxon>Aspergillus</taxon>
        <taxon>Aspergillus subgen. Circumdati</taxon>
    </lineage>
</organism>
<dbReference type="Proteomes" id="UP000246702">
    <property type="component" value="Unassembled WGS sequence"/>
</dbReference>
<proteinExistence type="predicted"/>
<dbReference type="RefSeq" id="XP_025462491.1">
    <property type="nucleotide sequence ID" value="XM_025612816.1"/>
</dbReference>
<evidence type="ECO:0000313" key="5">
    <source>
        <dbReference type="Proteomes" id="UP000246702"/>
    </source>
</evidence>
<name>A0A317V5U5_9EURO</name>
<dbReference type="PROSITE" id="PS50157">
    <property type="entry name" value="ZINC_FINGER_C2H2_2"/>
    <property type="match status" value="2"/>
</dbReference>
<dbReference type="Gene3D" id="3.30.160.60">
    <property type="entry name" value="Classic Zinc Finger"/>
    <property type="match status" value="2"/>
</dbReference>
<feature type="region of interest" description="Disordered" evidence="2">
    <location>
        <begin position="41"/>
        <end position="67"/>
    </location>
</feature>
<dbReference type="SMART" id="SM00355">
    <property type="entry name" value="ZnF_C2H2"/>
    <property type="match status" value="2"/>
</dbReference>
<dbReference type="STRING" id="1450535.A0A317V5U5"/>
<reference evidence="4 5" key="1">
    <citation type="submission" date="2016-12" db="EMBL/GenBank/DDBJ databases">
        <title>The genomes of Aspergillus section Nigri reveals drivers in fungal speciation.</title>
        <authorList>
            <consortium name="DOE Joint Genome Institute"/>
            <person name="Vesth T.C."/>
            <person name="Nybo J."/>
            <person name="Theobald S."/>
            <person name="Brandl J."/>
            <person name="Frisvad J.C."/>
            <person name="Nielsen K.F."/>
            <person name="Lyhne E.K."/>
            <person name="Kogle M.E."/>
            <person name="Kuo A."/>
            <person name="Riley R."/>
            <person name="Clum A."/>
            <person name="Nolan M."/>
            <person name="Lipzen A."/>
            <person name="Salamov A."/>
            <person name="Henrissat B."/>
            <person name="Wiebenga A."/>
            <person name="De Vries R.P."/>
            <person name="Grigoriev I.V."/>
            <person name="Mortensen U.H."/>
            <person name="Andersen M.R."/>
            <person name="Baker S.E."/>
        </authorList>
    </citation>
    <scope>NUCLEOTIDE SEQUENCE [LARGE SCALE GENOMIC DNA]</scope>
    <source>
        <strain evidence="4 5">CBS 115572</strain>
    </source>
</reference>
<dbReference type="InterPro" id="IPR036236">
    <property type="entry name" value="Znf_C2H2_sf"/>
</dbReference>
<dbReference type="OrthoDB" id="654211at2759"/>
<evidence type="ECO:0000313" key="4">
    <source>
        <dbReference type="EMBL" id="PWY69663.1"/>
    </source>
</evidence>
<feature type="domain" description="C2H2-type" evidence="3">
    <location>
        <begin position="125"/>
        <end position="153"/>
    </location>
</feature>
<dbReference type="GeneID" id="37114959"/>
<comment type="caution">
    <text evidence="4">The sequence shown here is derived from an EMBL/GenBank/DDBJ whole genome shotgun (WGS) entry which is preliminary data.</text>
</comment>
<dbReference type="InterPro" id="IPR013087">
    <property type="entry name" value="Znf_C2H2_type"/>
</dbReference>
<dbReference type="SUPFAM" id="SSF57667">
    <property type="entry name" value="beta-beta-alpha zinc fingers"/>
    <property type="match status" value="1"/>
</dbReference>
<sequence length="160" mass="18058">MPEHVNHYYEVVPVQNGPNLASGDLQAVYRDLGSFHPTMYGTSTPVSNSQVDGGNPLQSTPSSTYPRTGVDNTFAHPPGLDAYNRNAMTRSPTHPCRWMNCNRMFKRISELRRHVNAIHISPESFPCALCGHRCNRKDTLKQHMLQSHHSTRTANRAIEY</sequence>
<feature type="compositionally biased region" description="Polar residues" evidence="2">
    <location>
        <begin position="41"/>
        <end position="66"/>
    </location>
</feature>
<dbReference type="AlphaFoldDB" id="A0A317V5U5"/>